<dbReference type="Proteomes" id="UP001147148">
    <property type="component" value="Unassembled WGS sequence"/>
</dbReference>
<name>A0ABT5X0E0_9ENTE</name>
<evidence type="ECO:0008006" key="5">
    <source>
        <dbReference type="Google" id="ProtNLM"/>
    </source>
</evidence>
<sequence length="169" mass="19262">MKKILFPSFLVIILLSLSACTPDPPRKSKPDGSQKIEKSGKKKKKVTSKYPNNTVLGVLDKENLEKEDTVIFSEKTDTGLINYTVDSDNIIQKIELNFEELPLNKKLNKIFFLSAIEEQLPPDAELKDIKDSSTNSQVFESNDYNLSYDVNYTVNKNEEVTLIEIEEKK</sequence>
<dbReference type="PROSITE" id="PS51257">
    <property type="entry name" value="PROKAR_LIPOPROTEIN"/>
    <property type="match status" value="1"/>
</dbReference>
<feature type="compositionally biased region" description="Basic and acidic residues" evidence="1">
    <location>
        <begin position="24"/>
        <end position="39"/>
    </location>
</feature>
<comment type="caution">
    <text evidence="3">The sequence shown here is derived from an EMBL/GenBank/DDBJ whole genome shotgun (WGS) entry which is preliminary data.</text>
</comment>
<dbReference type="RefSeq" id="WP_275471106.1">
    <property type="nucleotide sequence ID" value="NZ_JAPDSH010000002.1"/>
</dbReference>
<feature type="chain" id="PRO_5045526017" description="DUF5067 domain-containing protein" evidence="2">
    <location>
        <begin position="20"/>
        <end position="169"/>
    </location>
</feature>
<accession>A0ABT5X0E0</accession>
<evidence type="ECO:0000256" key="1">
    <source>
        <dbReference type="SAM" id="MobiDB-lite"/>
    </source>
</evidence>
<proteinExistence type="predicted"/>
<organism evidence="3 4">
    <name type="scientific">Vagococcus proximus</name>
    <dbReference type="NCBI Taxonomy" id="2991417"/>
    <lineage>
        <taxon>Bacteria</taxon>
        <taxon>Bacillati</taxon>
        <taxon>Bacillota</taxon>
        <taxon>Bacilli</taxon>
        <taxon>Lactobacillales</taxon>
        <taxon>Enterococcaceae</taxon>
        <taxon>Vagococcus</taxon>
    </lineage>
</organism>
<keyword evidence="2" id="KW-0732">Signal</keyword>
<keyword evidence="4" id="KW-1185">Reference proteome</keyword>
<evidence type="ECO:0000313" key="4">
    <source>
        <dbReference type="Proteomes" id="UP001147148"/>
    </source>
</evidence>
<feature type="signal peptide" evidence="2">
    <location>
        <begin position="1"/>
        <end position="19"/>
    </location>
</feature>
<protein>
    <recommendedName>
        <fullName evidence="5">DUF5067 domain-containing protein</fullName>
    </recommendedName>
</protein>
<evidence type="ECO:0000313" key="3">
    <source>
        <dbReference type="EMBL" id="MDF0479477.1"/>
    </source>
</evidence>
<evidence type="ECO:0000256" key="2">
    <source>
        <dbReference type="SAM" id="SignalP"/>
    </source>
</evidence>
<dbReference type="EMBL" id="JAPDSH010000002">
    <property type="protein sequence ID" value="MDF0479477.1"/>
    <property type="molecule type" value="Genomic_DNA"/>
</dbReference>
<feature type="region of interest" description="Disordered" evidence="1">
    <location>
        <begin position="23"/>
        <end position="48"/>
    </location>
</feature>
<reference evidence="3" key="1">
    <citation type="submission" date="2022-10" db="EMBL/GenBank/DDBJ databases">
        <title>Vagococcus sp. isolated from poultry meat.</title>
        <authorList>
            <person name="Johansson P."/>
            <person name="Bjorkroth J."/>
        </authorList>
    </citation>
    <scope>NUCLEOTIDE SEQUENCE</scope>
    <source>
        <strain evidence="3">PNs007</strain>
    </source>
</reference>
<gene>
    <name evidence="3" type="ORF">OL233_04170</name>
</gene>